<dbReference type="Pfam" id="PF13673">
    <property type="entry name" value="Acetyltransf_10"/>
    <property type="match status" value="1"/>
</dbReference>
<dbReference type="AlphaFoldDB" id="A0A0J7II42"/>
<dbReference type="OrthoDB" id="7585366at2"/>
<dbReference type="RefSeq" id="WP_048505965.1">
    <property type="nucleotide sequence ID" value="NZ_LFND01000002.1"/>
</dbReference>
<organism evidence="2 3">
    <name type="scientific">Chryseobacterium angstadtii</name>
    <dbReference type="NCBI Taxonomy" id="558151"/>
    <lineage>
        <taxon>Bacteria</taxon>
        <taxon>Pseudomonadati</taxon>
        <taxon>Bacteroidota</taxon>
        <taxon>Flavobacteriia</taxon>
        <taxon>Flavobacteriales</taxon>
        <taxon>Weeksellaceae</taxon>
        <taxon>Chryseobacterium group</taxon>
        <taxon>Chryseobacterium</taxon>
    </lineage>
</organism>
<evidence type="ECO:0000259" key="1">
    <source>
        <dbReference type="PROSITE" id="PS51186"/>
    </source>
</evidence>
<feature type="domain" description="N-acetyltransferase" evidence="1">
    <location>
        <begin position="5"/>
        <end position="153"/>
    </location>
</feature>
<proteinExistence type="predicted"/>
<dbReference type="EMBL" id="LFND01000002">
    <property type="protein sequence ID" value="KMQ65659.1"/>
    <property type="molecule type" value="Genomic_DNA"/>
</dbReference>
<keyword evidence="2" id="KW-0808">Transferase</keyword>
<sequence>MNTSITYKKASENDMDYLLDLRTKTMNPHYAESHLPTDRETMLQRILYQFDKAHIILLNDEPVGLLKINKTGDKTEVLQLQIDPAQQGKGLGKTILNDILKESSAEGKTVSLSVLKTNKAQNLYSGLGFKIVDEDEYSFFMEWQGDFGSLSHL</sequence>
<keyword evidence="3" id="KW-1185">Reference proteome</keyword>
<dbReference type="InterPro" id="IPR000182">
    <property type="entry name" value="GNAT_dom"/>
</dbReference>
<name>A0A0J7II42_9FLAO</name>
<evidence type="ECO:0000313" key="3">
    <source>
        <dbReference type="Proteomes" id="UP000036261"/>
    </source>
</evidence>
<dbReference type="InterPro" id="IPR016181">
    <property type="entry name" value="Acyl_CoA_acyltransferase"/>
</dbReference>
<dbReference type="STRING" id="558151.ACM46_07230"/>
<comment type="caution">
    <text evidence="2">The sequence shown here is derived from an EMBL/GenBank/DDBJ whole genome shotgun (WGS) entry which is preliminary data.</text>
</comment>
<accession>A0A0J7II42</accession>
<dbReference type="GO" id="GO:0016747">
    <property type="term" value="F:acyltransferase activity, transferring groups other than amino-acyl groups"/>
    <property type="evidence" value="ECO:0007669"/>
    <property type="project" value="InterPro"/>
</dbReference>
<protein>
    <submittedName>
        <fullName evidence="2">Acetyltransferase</fullName>
    </submittedName>
</protein>
<dbReference type="PROSITE" id="PS51186">
    <property type="entry name" value="GNAT"/>
    <property type="match status" value="1"/>
</dbReference>
<dbReference type="CDD" id="cd04301">
    <property type="entry name" value="NAT_SF"/>
    <property type="match status" value="1"/>
</dbReference>
<dbReference type="Gene3D" id="3.40.630.30">
    <property type="match status" value="1"/>
</dbReference>
<gene>
    <name evidence="2" type="ORF">ACM46_07230</name>
</gene>
<reference evidence="2 3" key="1">
    <citation type="journal article" date="2013" name="Int. J. Syst. Evol. Microbiol.">
        <title>Chryseobacterium angstadtii sp. nov., isolated from a newt tank.</title>
        <authorList>
            <person name="Kirk K.E."/>
            <person name="Hoffman J.A."/>
            <person name="Smith K.A."/>
            <person name="Strahan B.L."/>
            <person name="Failor K.C."/>
            <person name="Krebs J.E."/>
            <person name="Gale A.N."/>
            <person name="Do T.D."/>
            <person name="Sontag T.C."/>
            <person name="Batties A.M."/>
            <person name="Mistiszyn K."/>
            <person name="Newman J.D."/>
        </authorList>
    </citation>
    <scope>NUCLEOTIDE SEQUENCE [LARGE SCALE GENOMIC DNA]</scope>
    <source>
        <strain evidence="2 3">KM</strain>
    </source>
</reference>
<dbReference type="Proteomes" id="UP000036261">
    <property type="component" value="Unassembled WGS sequence"/>
</dbReference>
<dbReference type="PATRIC" id="fig|558151.6.peg.1516"/>
<dbReference type="SUPFAM" id="SSF55729">
    <property type="entry name" value="Acyl-CoA N-acyltransferases (Nat)"/>
    <property type="match status" value="1"/>
</dbReference>
<evidence type="ECO:0000313" key="2">
    <source>
        <dbReference type="EMBL" id="KMQ65659.1"/>
    </source>
</evidence>